<evidence type="ECO:0000256" key="4">
    <source>
        <dbReference type="ARBA" id="ARBA00022787"/>
    </source>
</evidence>
<evidence type="ECO:0000256" key="5">
    <source>
        <dbReference type="ARBA" id="ARBA00022989"/>
    </source>
</evidence>
<evidence type="ECO:0000256" key="14">
    <source>
        <dbReference type="ARBA" id="ARBA00037916"/>
    </source>
</evidence>
<dbReference type="FunFam" id="1.20.120.550:FF:000004">
    <property type="entry name" value="Microsomal glutathione S-transferase 3"/>
    <property type="match status" value="1"/>
</dbReference>
<dbReference type="PANTHER" id="PTHR10250">
    <property type="entry name" value="MICROSOMAL GLUTATHIONE S-TRANSFERASE"/>
    <property type="match status" value="1"/>
</dbReference>
<keyword evidence="10" id="KW-0564">Palmitate</keyword>
<evidence type="ECO:0000313" key="21">
    <source>
        <dbReference type="EMBL" id="KIM29401.1"/>
    </source>
</evidence>
<gene>
    <name evidence="21" type="ORF">M408DRAFT_22772</name>
</gene>
<keyword evidence="2" id="KW-0808">Transferase</keyword>
<dbReference type="PANTHER" id="PTHR10250:SF26">
    <property type="entry name" value="GLUTATHIONE S-TRANSFERASE 3, MITOCHONDRIAL"/>
    <property type="match status" value="1"/>
</dbReference>
<dbReference type="GO" id="GO:0005783">
    <property type="term" value="C:endoplasmic reticulum"/>
    <property type="evidence" value="ECO:0007669"/>
    <property type="project" value="TreeGrafter"/>
</dbReference>
<dbReference type="Gene3D" id="1.20.120.550">
    <property type="entry name" value="Membrane associated eicosanoid/glutathione metabolism-like domain"/>
    <property type="match status" value="1"/>
</dbReference>
<evidence type="ECO:0000256" key="16">
    <source>
        <dbReference type="ARBA" id="ARBA00049298"/>
    </source>
</evidence>
<dbReference type="InterPro" id="IPR050997">
    <property type="entry name" value="MAPEG"/>
</dbReference>
<evidence type="ECO:0000256" key="8">
    <source>
        <dbReference type="ARBA" id="ARBA00023128"/>
    </source>
</evidence>
<comment type="subcellular location">
    <subcellularLocation>
        <location evidence="1">Mitochondrion outer membrane</location>
        <topology evidence="1">Multi-pass membrane protein</topology>
    </subcellularLocation>
</comment>
<evidence type="ECO:0000256" key="1">
    <source>
        <dbReference type="ARBA" id="ARBA00004374"/>
    </source>
</evidence>
<accession>A0A0C3BD73</accession>
<protein>
    <recommendedName>
        <fullName evidence="18">Glutathione S-transferase 3, mitochondrial</fullName>
        <ecNumber evidence="15">4.4.1.20</ecNumber>
    </recommendedName>
    <alternativeName>
        <fullName evidence="19">Glutathione peroxidase MGST3</fullName>
    </alternativeName>
    <alternativeName>
        <fullName evidence="20">LTC4 synthase MGST3</fullName>
    </alternativeName>
</protein>
<evidence type="ECO:0000256" key="2">
    <source>
        <dbReference type="ARBA" id="ARBA00022679"/>
    </source>
</evidence>
<reference evidence="21 22" key="1">
    <citation type="submission" date="2014-04" db="EMBL/GenBank/DDBJ databases">
        <authorList>
            <consortium name="DOE Joint Genome Institute"/>
            <person name="Kuo A."/>
            <person name="Zuccaro A."/>
            <person name="Kohler A."/>
            <person name="Nagy L.G."/>
            <person name="Floudas D."/>
            <person name="Copeland A."/>
            <person name="Barry K.W."/>
            <person name="Cichocki N."/>
            <person name="Veneault-Fourrey C."/>
            <person name="LaButti K."/>
            <person name="Lindquist E.A."/>
            <person name="Lipzen A."/>
            <person name="Lundell T."/>
            <person name="Morin E."/>
            <person name="Murat C."/>
            <person name="Sun H."/>
            <person name="Tunlid A."/>
            <person name="Henrissat B."/>
            <person name="Grigoriev I.V."/>
            <person name="Hibbett D.S."/>
            <person name="Martin F."/>
            <person name="Nordberg H.P."/>
            <person name="Cantor M.N."/>
            <person name="Hua S.X."/>
        </authorList>
    </citation>
    <scope>NUCLEOTIDE SEQUENCE [LARGE SCALE GENOMIC DNA]</scope>
    <source>
        <strain evidence="21 22">MAFF 305830</strain>
    </source>
</reference>
<keyword evidence="8" id="KW-0496">Mitochondrion</keyword>
<dbReference type="GO" id="GO:0004602">
    <property type="term" value="F:glutathione peroxidase activity"/>
    <property type="evidence" value="ECO:0007669"/>
    <property type="project" value="TreeGrafter"/>
</dbReference>
<dbReference type="OrthoDB" id="410651at2759"/>
<evidence type="ECO:0000256" key="17">
    <source>
        <dbReference type="ARBA" id="ARBA00051411"/>
    </source>
</evidence>
<comment type="catalytic activity">
    <reaction evidence="17">
        <text>15-deoxy-Delta(12,14)-prostaglandin J2 + glutathione = 15-deoxy-Delta(12,14)-prostaglandin J2-S-(R)-glutathione</text>
        <dbReference type="Rhea" id="RHEA:75963"/>
        <dbReference type="ChEBI" id="CHEBI:57925"/>
        <dbReference type="ChEBI" id="CHEBI:85236"/>
        <dbReference type="ChEBI" id="CHEBI:194498"/>
    </reaction>
    <physiologicalReaction direction="left-to-right" evidence="17">
        <dbReference type="Rhea" id="RHEA:75964"/>
    </physiologicalReaction>
</comment>
<comment type="pathway">
    <text evidence="14">Lipid metabolism; arachidonate metabolism.</text>
</comment>
<evidence type="ECO:0000256" key="10">
    <source>
        <dbReference type="ARBA" id="ARBA00023139"/>
    </source>
</evidence>
<dbReference type="InterPro" id="IPR023352">
    <property type="entry name" value="MAPEG-like_dom_sf"/>
</dbReference>
<proteinExistence type="predicted"/>
<evidence type="ECO:0000256" key="6">
    <source>
        <dbReference type="ARBA" id="ARBA00023002"/>
    </source>
</evidence>
<evidence type="ECO:0000256" key="3">
    <source>
        <dbReference type="ARBA" id="ARBA00022692"/>
    </source>
</evidence>
<dbReference type="GO" id="GO:0004364">
    <property type="term" value="F:glutathione transferase activity"/>
    <property type="evidence" value="ECO:0007669"/>
    <property type="project" value="TreeGrafter"/>
</dbReference>
<sequence length="150" mass="16562">MSSVSFVLPKEYAFVAAAAVATGFLNFWQTTVVTKHRTLSGVQYPNCYASAEHAKENRAAFLFNCAQRAHMNTLEHLPNVLVSLVWAGVRYPVSSAALGATWIIGRILYTQGYVTGEPRARLRGAFHTVAELGLYCVGLYSAYEMYTGTW</sequence>
<keyword evidence="7" id="KW-0443">Lipid metabolism</keyword>
<keyword evidence="4" id="KW-1000">Mitochondrion outer membrane</keyword>
<name>A0A0C3BD73_SERVB</name>
<dbReference type="Pfam" id="PF01124">
    <property type="entry name" value="MAPEG"/>
    <property type="match status" value="1"/>
</dbReference>
<evidence type="ECO:0000313" key="22">
    <source>
        <dbReference type="Proteomes" id="UP000054097"/>
    </source>
</evidence>
<evidence type="ECO:0000256" key="9">
    <source>
        <dbReference type="ARBA" id="ARBA00023136"/>
    </source>
</evidence>
<reference evidence="22" key="2">
    <citation type="submission" date="2015-01" db="EMBL/GenBank/DDBJ databases">
        <title>Evolutionary Origins and Diversification of the Mycorrhizal Mutualists.</title>
        <authorList>
            <consortium name="DOE Joint Genome Institute"/>
            <consortium name="Mycorrhizal Genomics Consortium"/>
            <person name="Kohler A."/>
            <person name="Kuo A."/>
            <person name="Nagy L.G."/>
            <person name="Floudas D."/>
            <person name="Copeland A."/>
            <person name="Barry K.W."/>
            <person name="Cichocki N."/>
            <person name="Veneault-Fourrey C."/>
            <person name="LaButti K."/>
            <person name="Lindquist E.A."/>
            <person name="Lipzen A."/>
            <person name="Lundell T."/>
            <person name="Morin E."/>
            <person name="Murat C."/>
            <person name="Riley R."/>
            <person name="Ohm R."/>
            <person name="Sun H."/>
            <person name="Tunlid A."/>
            <person name="Henrissat B."/>
            <person name="Grigoriev I.V."/>
            <person name="Hibbett D.S."/>
            <person name="Martin F."/>
        </authorList>
    </citation>
    <scope>NUCLEOTIDE SEQUENCE [LARGE SCALE GENOMIC DNA]</scope>
    <source>
        <strain evidence="22">MAFF 305830</strain>
    </source>
</reference>
<dbReference type="Proteomes" id="UP000054097">
    <property type="component" value="Unassembled WGS sequence"/>
</dbReference>
<dbReference type="GO" id="GO:0004464">
    <property type="term" value="F:leukotriene-C4 synthase activity"/>
    <property type="evidence" value="ECO:0007669"/>
    <property type="project" value="UniProtKB-EC"/>
</dbReference>
<keyword evidence="3" id="KW-0812">Transmembrane</keyword>
<keyword evidence="12" id="KW-0449">Lipoprotein</keyword>
<evidence type="ECO:0000256" key="19">
    <source>
        <dbReference type="ARBA" id="ARBA00075145"/>
    </source>
</evidence>
<evidence type="ECO:0000256" key="15">
    <source>
        <dbReference type="ARBA" id="ARBA00039056"/>
    </source>
</evidence>
<keyword evidence="6" id="KW-0560">Oxidoreductase</keyword>
<dbReference type="STRING" id="933852.A0A0C3BD73"/>
<dbReference type="GO" id="GO:0005741">
    <property type="term" value="C:mitochondrial outer membrane"/>
    <property type="evidence" value="ECO:0007669"/>
    <property type="project" value="UniProtKB-SubCell"/>
</dbReference>
<evidence type="ECO:0000256" key="7">
    <source>
        <dbReference type="ARBA" id="ARBA00023098"/>
    </source>
</evidence>
<dbReference type="GO" id="GO:0006629">
    <property type="term" value="P:lipid metabolic process"/>
    <property type="evidence" value="ECO:0007669"/>
    <property type="project" value="UniProtKB-KW"/>
</dbReference>
<dbReference type="HOGENOM" id="CLU_110291_1_2_1"/>
<evidence type="ECO:0000256" key="20">
    <source>
        <dbReference type="ARBA" id="ARBA00076908"/>
    </source>
</evidence>
<dbReference type="GO" id="GO:0005635">
    <property type="term" value="C:nuclear envelope"/>
    <property type="evidence" value="ECO:0007669"/>
    <property type="project" value="TreeGrafter"/>
</dbReference>
<comment type="catalytic activity">
    <reaction evidence="16">
        <text>leukotriene C4 = leukotriene A4 + glutathione</text>
        <dbReference type="Rhea" id="RHEA:17617"/>
        <dbReference type="ChEBI" id="CHEBI:57463"/>
        <dbReference type="ChEBI" id="CHEBI:57925"/>
        <dbReference type="ChEBI" id="CHEBI:57973"/>
        <dbReference type="EC" id="4.4.1.20"/>
    </reaction>
    <physiologicalReaction direction="right-to-left" evidence="16">
        <dbReference type="Rhea" id="RHEA:17619"/>
    </physiologicalReaction>
</comment>
<dbReference type="AlphaFoldDB" id="A0A0C3BD73"/>
<dbReference type="EC" id="4.4.1.20" evidence="15"/>
<comment type="pathway">
    <text evidence="13">Lipid metabolism; leukotriene C4 biosynthesis.</text>
</comment>
<dbReference type="EMBL" id="KN824288">
    <property type="protein sequence ID" value="KIM29401.1"/>
    <property type="molecule type" value="Genomic_DNA"/>
</dbReference>
<evidence type="ECO:0000256" key="11">
    <source>
        <dbReference type="ARBA" id="ARBA00023239"/>
    </source>
</evidence>
<keyword evidence="9" id="KW-0472">Membrane</keyword>
<keyword evidence="5" id="KW-1133">Transmembrane helix</keyword>
<dbReference type="SUPFAM" id="SSF161084">
    <property type="entry name" value="MAPEG domain-like"/>
    <property type="match status" value="1"/>
</dbReference>
<organism evidence="21 22">
    <name type="scientific">Serendipita vermifera MAFF 305830</name>
    <dbReference type="NCBI Taxonomy" id="933852"/>
    <lineage>
        <taxon>Eukaryota</taxon>
        <taxon>Fungi</taxon>
        <taxon>Dikarya</taxon>
        <taxon>Basidiomycota</taxon>
        <taxon>Agaricomycotina</taxon>
        <taxon>Agaricomycetes</taxon>
        <taxon>Sebacinales</taxon>
        <taxon>Serendipitaceae</taxon>
        <taxon>Serendipita</taxon>
    </lineage>
</organism>
<evidence type="ECO:0000256" key="18">
    <source>
        <dbReference type="ARBA" id="ARBA00069748"/>
    </source>
</evidence>
<keyword evidence="22" id="KW-1185">Reference proteome</keyword>
<evidence type="ECO:0000256" key="12">
    <source>
        <dbReference type="ARBA" id="ARBA00023288"/>
    </source>
</evidence>
<keyword evidence="11" id="KW-0456">Lyase</keyword>
<evidence type="ECO:0000256" key="13">
    <source>
        <dbReference type="ARBA" id="ARBA00037884"/>
    </source>
</evidence>
<dbReference type="InterPro" id="IPR001129">
    <property type="entry name" value="Membr-assoc_MAPEG"/>
</dbReference>